<organism evidence="1 2">
    <name type="scientific">Vermiconidia calcicola</name>
    <dbReference type="NCBI Taxonomy" id="1690605"/>
    <lineage>
        <taxon>Eukaryota</taxon>
        <taxon>Fungi</taxon>
        <taxon>Dikarya</taxon>
        <taxon>Ascomycota</taxon>
        <taxon>Pezizomycotina</taxon>
        <taxon>Dothideomycetes</taxon>
        <taxon>Dothideomycetidae</taxon>
        <taxon>Mycosphaerellales</taxon>
        <taxon>Extremaceae</taxon>
        <taxon>Vermiconidia</taxon>
    </lineage>
</organism>
<proteinExistence type="predicted"/>
<dbReference type="EMBL" id="JAUTXU010000004">
    <property type="protein sequence ID" value="KAK3724885.1"/>
    <property type="molecule type" value="Genomic_DNA"/>
</dbReference>
<gene>
    <name evidence="1" type="ORF">LTR37_000933</name>
</gene>
<comment type="caution">
    <text evidence="1">The sequence shown here is derived from an EMBL/GenBank/DDBJ whole genome shotgun (WGS) entry which is preliminary data.</text>
</comment>
<dbReference type="Proteomes" id="UP001281147">
    <property type="component" value="Unassembled WGS sequence"/>
</dbReference>
<reference evidence="1" key="1">
    <citation type="submission" date="2023-07" db="EMBL/GenBank/DDBJ databases">
        <title>Black Yeasts Isolated from many extreme environments.</title>
        <authorList>
            <person name="Coleine C."/>
            <person name="Stajich J.E."/>
            <person name="Selbmann L."/>
        </authorList>
    </citation>
    <scope>NUCLEOTIDE SEQUENCE</scope>
    <source>
        <strain evidence="1">CCFEE 5714</strain>
    </source>
</reference>
<evidence type="ECO:0000313" key="1">
    <source>
        <dbReference type="EMBL" id="KAK3724885.1"/>
    </source>
</evidence>
<accession>A0ACC3NZ21</accession>
<sequence length="419" mass="47895">MASSNEFPHFDTGDVKIVLSQESHDTLILHSSTLTTLSSFLKASLDDTKWSHNKCFQEAGGKAAERRLKLLELDFEGQLGFPLLIGRNATSSAQMLKDKQKHHDGVRHTSSAQTRFTGDMYESKTVIAAYKAGFALLFELQIDVPPSKLEEWSAVIPAIVDFTDAYGLFPALEGKMIRLVLDTNHDMVELIAHNPFRFLKVACKLRSATIYKEAMAHAVAIYDRLHLSYKSSARCMSAYLAEMDGVELHDRFHAHAREFRTKLYELQGNLIRIEIDPEVLQDELQEDDHQIVKAIWRDWILRNTTLWPADHDAFIILWLNNYDVVKEVDRWAGNICDNVPDTTEIYRAAETYFKEGRDLVLENSDGGDAKVTRHRHARKVPCGFGACIPLKYFADLEFSEDYRYPWLSLAKVPPYHPFN</sequence>
<protein>
    <submittedName>
        <fullName evidence="1">Uncharacterized protein</fullName>
    </submittedName>
</protein>
<evidence type="ECO:0000313" key="2">
    <source>
        <dbReference type="Proteomes" id="UP001281147"/>
    </source>
</evidence>
<name>A0ACC3NZ21_9PEZI</name>
<keyword evidence="2" id="KW-1185">Reference proteome</keyword>